<dbReference type="EMBL" id="CP003697">
    <property type="protein sequence ID" value="AGF73157.1"/>
    <property type="molecule type" value="Genomic_DNA"/>
</dbReference>
<feature type="domain" description="ABC transmembrane type-1" evidence="7">
    <location>
        <begin position="31"/>
        <end position="304"/>
    </location>
</feature>
<dbReference type="GO" id="GO:0005886">
    <property type="term" value="C:plasma membrane"/>
    <property type="evidence" value="ECO:0007669"/>
    <property type="project" value="UniProtKB-SubCell"/>
</dbReference>
<dbReference type="SUPFAM" id="SSF90123">
    <property type="entry name" value="ABC transporter transmembrane region"/>
    <property type="match status" value="1"/>
</dbReference>
<gene>
    <name evidence="8" type="ORF">A605_10785</name>
</gene>
<evidence type="ECO:0000313" key="9">
    <source>
        <dbReference type="Proteomes" id="UP000011723"/>
    </source>
</evidence>
<proteinExistence type="predicted"/>
<keyword evidence="9" id="KW-1185">Reference proteome</keyword>
<evidence type="ECO:0000256" key="3">
    <source>
        <dbReference type="ARBA" id="ARBA00022989"/>
    </source>
</evidence>
<dbReference type="PATRIC" id="fig|1121362.3.peg.2186"/>
<dbReference type="PROSITE" id="PS50929">
    <property type="entry name" value="ABC_TM1F"/>
    <property type="match status" value="1"/>
</dbReference>
<dbReference type="SUPFAM" id="SSF52540">
    <property type="entry name" value="P-loop containing nucleoside triphosphate hydrolases"/>
    <property type="match status" value="1"/>
</dbReference>
<dbReference type="Gene3D" id="3.40.50.300">
    <property type="entry name" value="P-loop containing nucleotide triphosphate hydrolases"/>
    <property type="match status" value="1"/>
</dbReference>
<name>M1NUI8_9CORY</name>
<dbReference type="AlphaFoldDB" id="M1NUI8"/>
<keyword evidence="4 5" id="KW-0472">Membrane</keyword>
<dbReference type="InterPro" id="IPR011527">
    <property type="entry name" value="ABC1_TM_dom"/>
</dbReference>
<dbReference type="KEGG" id="chn:A605_10785"/>
<dbReference type="Proteomes" id="UP000011723">
    <property type="component" value="Chromosome"/>
</dbReference>
<dbReference type="GO" id="GO:0015421">
    <property type="term" value="F:ABC-type oligopeptide transporter activity"/>
    <property type="evidence" value="ECO:0007669"/>
    <property type="project" value="TreeGrafter"/>
</dbReference>
<keyword evidence="3 5" id="KW-1133">Transmembrane helix</keyword>
<dbReference type="GO" id="GO:0005524">
    <property type="term" value="F:ATP binding"/>
    <property type="evidence" value="ECO:0007669"/>
    <property type="project" value="InterPro"/>
</dbReference>
<dbReference type="PROSITE" id="PS50893">
    <property type="entry name" value="ABC_TRANSPORTER_2"/>
    <property type="match status" value="1"/>
</dbReference>
<reference evidence="8 9" key="1">
    <citation type="journal article" date="2012" name="Stand. Genomic Sci.">
        <title>Genome sequence of the halotolerant bacterium Corynebacterium halotolerans type strain YIM 70093(T) (= DSM 44683(T)).</title>
        <authorList>
            <person name="Ruckert C."/>
            <person name="Albersmeier A."/>
            <person name="Al-Dilaimi A."/>
            <person name="Niehaus K."/>
            <person name="Szczepanowski R."/>
            <person name="Kalinowski J."/>
        </authorList>
    </citation>
    <scope>NUCLEOTIDE SEQUENCE [LARGE SCALE GENOMIC DNA]</scope>
    <source>
        <strain evidence="8">YIM 70093</strain>
    </source>
</reference>
<dbReference type="InterPro" id="IPR017871">
    <property type="entry name" value="ABC_transporter-like_CS"/>
</dbReference>
<accession>M1NUI8</accession>
<dbReference type="PROSITE" id="PS00211">
    <property type="entry name" value="ABC_TRANSPORTER_1"/>
    <property type="match status" value="1"/>
</dbReference>
<dbReference type="Pfam" id="PF00005">
    <property type="entry name" value="ABC_tran"/>
    <property type="match status" value="1"/>
</dbReference>
<dbReference type="STRING" id="1121362.A605_10785"/>
<evidence type="ECO:0000256" key="2">
    <source>
        <dbReference type="ARBA" id="ARBA00022692"/>
    </source>
</evidence>
<evidence type="ECO:0000259" key="7">
    <source>
        <dbReference type="PROSITE" id="PS50929"/>
    </source>
</evidence>
<dbReference type="CDD" id="cd07346">
    <property type="entry name" value="ABC_6TM_exporters"/>
    <property type="match status" value="1"/>
</dbReference>
<dbReference type="InterPro" id="IPR003439">
    <property type="entry name" value="ABC_transporter-like_ATP-bd"/>
</dbReference>
<dbReference type="PANTHER" id="PTHR43394">
    <property type="entry name" value="ATP-DEPENDENT PERMEASE MDL1, MITOCHONDRIAL"/>
    <property type="match status" value="1"/>
</dbReference>
<evidence type="ECO:0000313" key="8">
    <source>
        <dbReference type="EMBL" id="AGF73157.1"/>
    </source>
</evidence>
<feature type="transmembrane region" description="Helical" evidence="5">
    <location>
        <begin position="165"/>
        <end position="184"/>
    </location>
</feature>
<evidence type="ECO:0008006" key="10">
    <source>
        <dbReference type="Google" id="ProtNLM"/>
    </source>
</evidence>
<keyword evidence="2 5" id="KW-0812">Transmembrane</keyword>
<evidence type="ECO:0000259" key="6">
    <source>
        <dbReference type="PROSITE" id="PS50893"/>
    </source>
</evidence>
<dbReference type="GO" id="GO:0016887">
    <property type="term" value="F:ATP hydrolysis activity"/>
    <property type="evidence" value="ECO:0007669"/>
    <property type="project" value="InterPro"/>
</dbReference>
<feature type="transmembrane region" description="Helical" evidence="5">
    <location>
        <begin position="141"/>
        <end position="159"/>
    </location>
</feature>
<dbReference type="HOGENOM" id="CLU_000604_84_3_11"/>
<dbReference type="PANTHER" id="PTHR43394:SF1">
    <property type="entry name" value="ATP-BINDING CASSETTE SUB-FAMILY B MEMBER 10, MITOCHONDRIAL"/>
    <property type="match status" value="1"/>
</dbReference>
<dbReference type="InterPro" id="IPR039421">
    <property type="entry name" value="Type_1_exporter"/>
</dbReference>
<protein>
    <recommendedName>
        <fullName evidence="10">ABC transporter ATP-binding protein</fullName>
    </recommendedName>
</protein>
<comment type="subcellular location">
    <subcellularLocation>
        <location evidence="1">Cell membrane</location>
        <topology evidence="1">Multi-pass membrane protein</topology>
    </subcellularLocation>
</comment>
<evidence type="ECO:0000256" key="1">
    <source>
        <dbReference type="ARBA" id="ARBA00004651"/>
    </source>
</evidence>
<dbReference type="eggNOG" id="COG1132">
    <property type="taxonomic scope" value="Bacteria"/>
</dbReference>
<sequence length="539" mass="55028">MKPAATGTAPPTGGAILLRSLRRRWRTCLPGAVFLMLWQLSEALVPVAIGLIVDHAIGPRDARALLIGLLGMSALFVVLSFAYRFGSRALNRAAHHEAHDLRVEVATHAMTGTATGELVPGEVMSRSTADADKTVTVFDQLGMGASALAGFLGAAVYLLVTDWLIGLLVLVVTPVISVVMSRFGRGISLRSRDQQSATAEAGARAGDIMAGLRVLKGLGGEAWARENYRAASQDSARAAVGTASVTGKVAGIGELAVALTLGAVLLLAGWRVIDGDLGAGQLVGIVGVAVYLSEPIRLLGNTIALTAVAHGAATRIAEFLGRSDPRRAGTARIRRGAVTLGPPGTGTRVDLPVGGLCVLDVPDAATHDAVLAAIAGTAPGAVIDGRPAAEFAVGPAGGVVLAPHSADLFEGTLRSNITLTHDGNAPVDPAVLEASAAREVVDADPAGLDGGIREAGSNLSGGQRQRIALARALHADPVLLVLDDPTSAVDSVTDHAIAHGVRRLRAGRTTLVISDSPSFRAAADTVIELAGAGAEGRRP</sequence>
<feature type="domain" description="ABC transporter" evidence="6">
    <location>
        <begin position="303"/>
        <end position="539"/>
    </location>
</feature>
<dbReference type="Pfam" id="PF00664">
    <property type="entry name" value="ABC_membrane"/>
    <property type="match status" value="1"/>
</dbReference>
<evidence type="ECO:0000256" key="4">
    <source>
        <dbReference type="ARBA" id="ARBA00023136"/>
    </source>
</evidence>
<evidence type="ECO:0000256" key="5">
    <source>
        <dbReference type="SAM" id="Phobius"/>
    </source>
</evidence>
<dbReference type="Gene3D" id="1.20.1560.10">
    <property type="entry name" value="ABC transporter type 1, transmembrane domain"/>
    <property type="match status" value="1"/>
</dbReference>
<feature type="transmembrane region" description="Helical" evidence="5">
    <location>
        <begin position="64"/>
        <end position="83"/>
    </location>
</feature>
<feature type="transmembrane region" description="Helical" evidence="5">
    <location>
        <begin position="28"/>
        <end position="52"/>
    </location>
</feature>
<dbReference type="InterPro" id="IPR036640">
    <property type="entry name" value="ABC1_TM_sf"/>
</dbReference>
<organism evidence="8 9">
    <name type="scientific">Corynebacterium halotolerans YIM 70093 = DSM 44683</name>
    <dbReference type="NCBI Taxonomy" id="1121362"/>
    <lineage>
        <taxon>Bacteria</taxon>
        <taxon>Bacillati</taxon>
        <taxon>Actinomycetota</taxon>
        <taxon>Actinomycetes</taxon>
        <taxon>Mycobacteriales</taxon>
        <taxon>Corynebacteriaceae</taxon>
        <taxon>Corynebacterium</taxon>
    </lineage>
</organism>
<dbReference type="InterPro" id="IPR027417">
    <property type="entry name" value="P-loop_NTPase"/>
</dbReference>